<dbReference type="AlphaFoldDB" id="A0A4P9ZSG0"/>
<gene>
    <name evidence="2" type="ORF">BJ085DRAFT_11360</name>
</gene>
<dbReference type="Gene3D" id="3.40.50.1820">
    <property type="entry name" value="alpha/beta hydrolase"/>
    <property type="match status" value="1"/>
</dbReference>
<sequence length="216" mass="24219">RPIDQELLHELFIWRNYASASYKDDADQWSCEICLRPPLSATMLTMMVENPESSCRAVVTVNPKLRVINVAFRGTQGLRGFQADFTANLVPWPANQSRTHAHLGFTSTYSSIAPSVLKILGLYAQSFPDYAIVLVGHSLGGAQAAVMAVDLIYHHPEWISRLELYMFNPPRPGDHAMAQLILQKGIKAYRVINHKDKVSSMPPRKSGYSHVGKEVW</sequence>
<dbReference type="EMBL" id="ML002642">
    <property type="protein sequence ID" value="RKP36506.1"/>
    <property type="molecule type" value="Genomic_DNA"/>
</dbReference>
<reference evidence="3" key="1">
    <citation type="journal article" date="2018" name="Nat. Microbiol.">
        <title>Leveraging single-cell genomics to expand the fungal tree of life.</title>
        <authorList>
            <person name="Ahrendt S.R."/>
            <person name="Quandt C.A."/>
            <person name="Ciobanu D."/>
            <person name="Clum A."/>
            <person name="Salamov A."/>
            <person name="Andreopoulos B."/>
            <person name="Cheng J.F."/>
            <person name="Woyke T."/>
            <person name="Pelin A."/>
            <person name="Henrissat B."/>
            <person name="Reynolds N.K."/>
            <person name="Benny G.L."/>
            <person name="Smith M.E."/>
            <person name="James T.Y."/>
            <person name="Grigoriev I.V."/>
        </authorList>
    </citation>
    <scope>NUCLEOTIDE SEQUENCE [LARGE SCALE GENOMIC DNA]</scope>
    <source>
        <strain evidence="3">RSA 468</strain>
    </source>
</reference>
<feature type="non-terminal residue" evidence="2">
    <location>
        <position position="1"/>
    </location>
</feature>
<dbReference type="GO" id="GO:0016787">
    <property type="term" value="F:hydrolase activity"/>
    <property type="evidence" value="ECO:0007669"/>
    <property type="project" value="UniProtKB-KW"/>
</dbReference>
<dbReference type="SUPFAM" id="SSF53474">
    <property type="entry name" value="alpha/beta-Hydrolases"/>
    <property type="match status" value="1"/>
</dbReference>
<dbReference type="Proteomes" id="UP000268162">
    <property type="component" value="Unassembled WGS sequence"/>
</dbReference>
<dbReference type="InterPro" id="IPR051218">
    <property type="entry name" value="Sec_MonoDiacylglyc_Lipase"/>
</dbReference>
<dbReference type="Pfam" id="PF01764">
    <property type="entry name" value="Lipase_3"/>
    <property type="match status" value="1"/>
</dbReference>
<dbReference type="InterPro" id="IPR002921">
    <property type="entry name" value="Fungal_lipase-type"/>
</dbReference>
<dbReference type="GO" id="GO:0006629">
    <property type="term" value="P:lipid metabolic process"/>
    <property type="evidence" value="ECO:0007669"/>
    <property type="project" value="InterPro"/>
</dbReference>
<dbReference type="InterPro" id="IPR029058">
    <property type="entry name" value="AB_hydrolase_fold"/>
</dbReference>
<keyword evidence="2" id="KW-0378">Hydrolase</keyword>
<proteinExistence type="predicted"/>
<accession>A0A4P9ZSG0</accession>
<name>A0A4P9ZSG0_9FUNG</name>
<evidence type="ECO:0000259" key="1">
    <source>
        <dbReference type="Pfam" id="PF01764"/>
    </source>
</evidence>
<feature type="non-terminal residue" evidence="2">
    <location>
        <position position="216"/>
    </location>
</feature>
<dbReference type="PANTHER" id="PTHR45856:SF25">
    <property type="entry name" value="FUNGAL LIPASE-LIKE DOMAIN-CONTAINING PROTEIN"/>
    <property type="match status" value="1"/>
</dbReference>
<dbReference type="PANTHER" id="PTHR45856">
    <property type="entry name" value="ALPHA/BETA-HYDROLASES SUPERFAMILY PROTEIN"/>
    <property type="match status" value="1"/>
</dbReference>
<protein>
    <submittedName>
        <fullName evidence="2">Alpha/Beta hydrolase protein</fullName>
    </submittedName>
</protein>
<dbReference type="CDD" id="cd00519">
    <property type="entry name" value="Lipase_3"/>
    <property type="match status" value="1"/>
</dbReference>
<organism evidence="2 3">
    <name type="scientific">Dimargaris cristalligena</name>
    <dbReference type="NCBI Taxonomy" id="215637"/>
    <lineage>
        <taxon>Eukaryota</taxon>
        <taxon>Fungi</taxon>
        <taxon>Fungi incertae sedis</taxon>
        <taxon>Zoopagomycota</taxon>
        <taxon>Kickxellomycotina</taxon>
        <taxon>Dimargaritomycetes</taxon>
        <taxon>Dimargaritales</taxon>
        <taxon>Dimargaritaceae</taxon>
        <taxon>Dimargaris</taxon>
    </lineage>
</organism>
<feature type="domain" description="Fungal lipase-type" evidence="1">
    <location>
        <begin position="70"/>
        <end position="204"/>
    </location>
</feature>
<keyword evidence="3" id="KW-1185">Reference proteome</keyword>
<evidence type="ECO:0000313" key="3">
    <source>
        <dbReference type="Proteomes" id="UP000268162"/>
    </source>
</evidence>
<evidence type="ECO:0000313" key="2">
    <source>
        <dbReference type="EMBL" id="RKP36506.1"/>
    </source>
</evidence>